<name>A0A6P7FU51_DIAVI</name>
<reference evidence="2" key="2">
    <citation type="submission" date="2025-05" db="UniProtKB">
        <authorList>
            <consortium name="EnsemblMetazoa"/>
        </authorList>
    </citation>
    <scope>IDENTIFICATION</scope>
</reference>
<dbReference type="RefSeq" id="XP_028139974.1">
    <property type="nucleotide sequence ID" value="XM_028284173.1"/>
</dbReference>
<dbReference type="Proteomes" id="UP001652700">
    <property type="component" value="Unplaced"/>
</dbReference>
<gene>
    <name evidence="4" type="primary">LOC114334140</name>
</gene>
<evidence type="ECO:0000313" key="4">
    <source>
        <dbReference type="RefSeq" id="XP_028139974.1"/>
    </source>
</evidence>
<organism evidence="4">
    <name type="scientific">Diabrotica virgifera virgifera</name>
    <name type="common">western corn rootworm</name>
    <dbReference type="NCBI Taxonomy" id="50390"/>
    <lineage>
        <taxon>Eukaryota</taxon>
        <taxon>Metazoa</taxon>
        <taxon>Ecdysozoa</taxon>
        <taxon>Arthropoda</taxon>
        <taxon>Hexapoda</taxon>
        <taxon>Insecta</taxon>
        <taxon>Pterygota</taxon>
        <taxon>Neoptera</taxon>
        <taxon>Endopterygota</taxon>
        <taxon>Coleoptera</taxon>
        <taxon>Polyphaga</taxon>
        <taxon>Cucujiformia</taxon>
        <taxon>Chrysomeloidea</taxon>
        <taxon>Chrysomelidae</taxon>
        <taxon>Galerucinae</taxon>
        <taxon>Diabroticina</taxon>
        <taxon>Diabroticites</taxon>
        <taxon>Diabrotica</taxon>
    </lineage>
</organism>
<feature type="signal peptide" evidence="1">
    <location>
        <begin position="1"/>
        <end position="18"/>
    </location>
</feature>
<evidence type="ECO:0000313" key="2">
    <source>
        <dbReference type="EnsemblMetazoa" id="XP_050513114.1"/>
    </source>
</evidence>
<evidence type="ECO:0000313" key="3">
    <source>
        <dbReference type="Proteomes" id="UP001652700"/>
    </source>
</evidence>
<dbReference type="EnsemblMetazoa" id="XM_050657157.1">
    <property type="protein sequence ID" value="XP_050513114.1"/>
    <property type="gene ID" value="LOC126888786"/>
</dbReference>
<dbReference type="InParanoid" id="A0A6P7FU51"/>
<proteinExistence type="predicted"/>
<evidence type="ECO:0000256" key="1">
    <source>
        <dbReference type="SAM" id="SignalP"/>
    </source>
</evidence>
<sequence>MRVVIFVSIMLLFNMAKGLPQQDEHLHLYEPARLLDGHQKPYNVKTQKVTKSGVTLRSNFWDTAGVGIDNIAMVITPNWRTLTTITTVITTPTPSTVTDSDKAFAFHALNVPLILDWRTELNPMFPPTTTTTNPPMEL</sequence>
<feature type="chain" id="PRO_5027857454" evidence="1">
    <location>
        <begin position="19"/>
        <end position="138"/>
    </location>
</feature>
<protein>
    <submittedName>
        <fullName evidence="4">Uncharacterized protein LOC114334140</fullName>
    </submittedName>
</protein>
<reference evidence="4" key="1">
    <citation type="submission" date="2025-04" db="UniProtKB">
        <authorList>
            <consortium name="RefSeq"/>
        </authorList>
    </citation>
    <scope>IDENTIFICATION</scope>
    <source>
        <tissue evidence="4">Whole insect</tissue>
    </source>
</reference>
<keyword evidence="1" id="KW-0732">Signal</keyword>
<dbReference type="AlphaFoldDB" id="A0A6P7FU51"/>
<accession>A0A6P7FU51</accession>
<keyword evidence="3" id="KW-1185">Reference proteome</keyword>